<comment type="similarity">
    <text evidence="2">Belongs to the MscS (TC 1.A.23) family.</text>
</comment>
<evidence type="ECO:0000313" key="10">
    <source>
        <dbReference type="EMBL" id="SEK87497.1"/>
    </source>
</evidence>
<dbReference type="Proteomes" id="UP000183894">
    <property type="component" value="Unassembled WGS sequence"/>
</dbReference>
<evidence type="ECO:0000259" key="8">
    <source>
        <dbReference type="Pfam" id="PF00924"/>
    </source>
</evidence>
<dbReference type="OrthoDB" id="31543at2157"/>
<dbReference type="RefSeq" id="WP_139198301.1">
    <property type="nucleotide sequence ID" value="NZ_FOAD01000002.1"/>
</dbReference>
<proteinExistence type="inferred from homology"/>
<dbReference type="GO" id="GO:0005886">
    <property type="term" value="C:plasma membrane"/>
    <property type="evidence" value="ECO:0007669"/>
    <property type="project" value="UniProtKB-SubCell"/>
</dbReference>
<feature type="transmembrane region" description="Helical" evidence="7">
    <location>
        <begin position="37"/>
        <end position="63"/>
    </location>
</feature>
<keyword evidence="6 7" id="KW-0472">Membrane</keyword>
<evidence type="ECO:0000256" key="5">
    <source>
        <dbReference type="ARBA" id="ARBA00022989"/>
    </source>
</evidence>
<evidence type="ECO:0000256" key="7">
    <source>
        <dbReference type="SAM" id="Phobius"/>
    </source>
</evidence>
<comment type="subcellular location">
    <subcellularLocation>
        <location evidence="1">Cell membrane</location>
        <topology evidence="1">Multi-pass membrane protein</topology>
    </subcellularLocation>
</comment>
<evidence type="ECO:0000259" key="9">
    <source>
        <dbReference type="Pfam" id="PF21082"/>
    </source>
</evidence>
<dbReference type="GO" id="GO:0008381">
    <property type="term" value="F:mechanosensitive monoatomic ion channel activity"/>
    <property type="evidence" value="ECO:0007669"/>
    <property type="project" value="InterPro"/>
</dbReference>
<keyword evidence="5 7" id="KW-1133">Transmembrane helix</keyword>
<keyword evidence="4 7" id="KW-0812">Transmembrane</keyword>
<dbReference type="PANTHER" id="PTHR30221">
    <property type="entry name" value="SMALL-CONDUCTANCE MECHANOSENSITIVE CHANNEL"/>
    <property type="match status" value="1"/>
</dbReference>
<organism evidence="10 11">
    <name type="scientific">Haloferax larsenii</name>
    <dbReference type="NCBI Taxonomy" id="302484"/>
    <lineage>
        <taxon>Archaea</taxon>
        <taxon>Methanobacteriati</taxon>
        <taxon>Methanobacteriota</taxon>
        <taxon>Stenosarchaea group</taxon>
        <taxon>Halobacteria</taxon>
        <taxon>Halobacteriales</taxon>
        <taxon>Haloferacaceae</taxon>
        <taxon>Haloferax</taxon>
    </lineage>
</organism>
<feature type="domain" description="Mechanosensitive ion channel MscS C-terminal" evidence="9">
    <location>
        <begin position="203"/>
        <end position="283"/>
    </location>
</feature>
<dbReference type="SUPFAM" id="SSF50182">
    <property type="entry name" value="Sm-like ribonucleoproteins"/>
    <property type="match status" value="1"/>
</dbReference>
<dbReference type="InterPro" id="IPR045275">
    <property type="entry name" value="MscS_archaea/bacteria_type"/>
</dbReference>
<evidence type="ECO:0000256" key="4">
    <source>
        <dbReference type="ARBA" id="ARBA00022692"/>
    </source>
</evidence>
<dbReference type="AlphaFoldDB" id="A0A1H7KNH5"/>
<evidence type="ECO:0000256" key="1">
    <source>
        <dbReference type="ARBA" id="ARBA00004651"/>
    </source>
</evidence>
<feature type="domain" description="Mechanosensitive ion channel MscS" evidence="8">
    <location>
        <begin position="128"/>
        <end position="188"/>
    </location>
</feature>
<dbReference type="InterPro" id="IPR023408">
    <property type="entry name" value="MscS_beta-dom_sf"/>
</dbReference>
<dbReference type="SUPFAM" id="SSF82689">
    <property type="entry name" value="Mechanosensitive channel protein MscS (YggB), C-terminal domain"/>
    <property type="match status" value="1"/>
</dbReference>
<evidence type="ECO:0000313" key="11">
    <source>
        <dbReference type="Proteomes" id="UP000183894"/>
    </source>
</evidence>
<sequence>MSASIPSATSAGSISVPSAGSVPAQIDFGLFRGYEGVAGAALGFVVGTVVVYVVGRLLLVPAVTSVVSSRNQNNPTLETATQTYAHVFVVLLAALAGVVGAGYGNTLTDGALIVAALTLVVGVAGQEVIGALISGLFLVADPDFNVGDWISWPGGEGVIEAVDFRVTRVRTINNETVTVPNTELATNSLLRPYGRERYRITERVDIAYSDDAELALRELVEVAREDDRIVETPAPNSRIIEFAGSSVALRAEFWVESPMDVDLVDVRSKFRRRVKLRFDSEGLTLGPAAGREVSGHLDVDLVEG</sequence>
<feature type="transmembrane region" description="Helical" evidence="7">
    <location>
        <begin position="110"/>
        <end position="139"/>
    </location>
</feature>
<dbReference type="EMBL" id="FOAD01000002">
    <property type="protein sequence ID" value="SEK87497.1"/>
    <property type="molecule type" value="Genomic_DNA"/>
</dbReference>
<feature type="transmembrane region" description="Helical" evidence="7">
    <location>
        <begin position="84"/>
        <end position="104"/>
    </location>
</feature>
<dbReference type="InterPro" id="IPR049278">
    <property type="entry name" value="MS_channel_C"/>
</dbReference>
<protein>
    <submittedName>
        <fullName evidence="10">Mechanosensitive ion channel</fullName>
    </submittedName>
</protein>
<dbReference type="InterPro" id="IPR011066">
    <property type="entry name" value="MscS_channel_C_sf"/>
</dbReference>
<dbReference type="Pfam" id="PF00924">
    <property type="entry name" value="MS_channel_2nd"/>
    <property type="match status" value="1"/>
</dbReference>
<name>A0A1H7KNH5_HALLR</name>
<evidence type="ECO:0000256" key="3">
    <source>
        <dbReference type="ARBA" id="ARBA00022475"/>
    </source>
</evidence>
<dbReference type="InterPro" id="IPR006685">
    <property type="entry name" value="MscS_channel_2nd"/>
</dbReference>
<dbReference type="Pfam" id="PF21082">
    <property type="entry name" value="MS_channel_3rd"/>
    <property type="match status" value="1"/>
</dbReference>
<evidence type="ECO:0000256" key="2">
    <source>
        <dbReference type="ARBA" id="ARBA00008017"/>
    </source>
</evidence>
<keyword evidence="3" id="KW-1003">Cell membrane</keyword>
<dbReference type="Gene3D" id="2.30.30.60">
    <property type="match status" value="1"/>
</dbReference>
<accession>A0A1H7KNH5</accession>
<reference evidence="10 11" key="1">
    <citation type="submission" date="2016-10" db="EMBL/GenBank/DDBJ databases">
        <authorList>
            <person name="de Groot N.N."/>
        </authorList>
    </citation>
    <scope>NUCLEOTIDE SEQUENCE [LARGE SCALE GENOMIC DNA]</scope>
    <source>
        <strain evidence="10 11">CDM_5</strain>
    </source>
</reference>
<dbReference type="Gene3D" id="3.30.70.100">
    <property type="match status" value="1"/>
</dbReference>
<gene>
    <name evidence="10" type="ORF">SAMN04488691_10241</name>
</gene>
<dbReference type="PANTHER" id="PTHR30221:SF1">
    <property type="entry name" value="SMALL-CONDUCTANCE MECHANOSENSITIVE CHANNEL"/>
    <property type="match status" value="1"/>
</dbReference>
<evidence type="ECO:0000256" key="6">
    <source>
        <dbReference type="ARBA" id="ARBA00023136"/>
    </source>
</evidence>
<dbReference type="InterPro" id="IPR010920">
    <property type="entry name" value="LSM_dom_sf"/>
</dbReference>